<protein>
    <submittedName>
        <fullName evidence="4">Uncharacterized protein LOC108732803 isoform X1</fullName>
    </submittedName>
</protein>
<dbReference type="InterPro" id="IPR027417">
    <property type="entry name" value="P-loop_NTPase"/>
</dbReference>
<feature type="compositionally biased region" description="Polar residues" evidence="1">
    <location>
        <begin position="841"/>
        <end position="856"/>
    </location>
</feature>
<dbReference type="InterPro" id="IPR014001">
    <property type="entry name" value="Helicase_ATP-bd"/>
</dbReference>
<gene>
    <name evidence="4" type="primary">LOC108732803</name>
</gene>
<feature type="compositionally biased region" description="Acidic residues" evidence="1">
    <location>
        <begin position="875"/>
        <end position="886"/>
    </location>
</feature>
<dbReference type="STRING" id="224129.A0A1W4WFM9"/>
<feature type="domain" description="Helicase ATP-binding" evidence="2">
    <location>
        <begin position="396"/>
        <end position="569"/>
    </location>
</feature>
<dbReference type="InParanoid" id="A0A1W4WFM9"/>
<name>A0A1W4WFM9_AGRPL</name>
<dbReference type="InterPro" id="IPR000330">
    <property type="entry name" value="SNF2_N"/>
</dbReference>
<dbReference type="Proteomes" id="UP000192223">
    <property type="component" value="Unplaced"/>
</dbReference>
<dbReference type="SUPFAM" id="SSF52540">
    <property type="entry name" value="P-loop containing nucleoside triphosphate hydrolases"/>
    <property type="match status" value="1"/>
</dbReference>
<proteinExistence type="predicted"/>
<feature type="region of interest" description="Disordered" evidence="1">
    <location>
        <begin position="1217"/>
        <end position="1257"/>
    </location>
</feature>
<evidence type="ECO:0000313" key="3">
    <source>
        <dbReference type="Proteomes" id="UP000192223"/>
    </source>
</evidence>
<dbReference type="PANTHER" id="PTHR10799">
    <property type="entry name" value="SNF2/RAD54 HELICASE FAMILY"/>
    <property type="match status" value="1"/>
</dbReference>
<feature type="compositionally biased region" description="Polar residues" evidence="1">
    <location>
        <begin position="1310"/>
        <end position="1321"/>
    </location>
</feature>
<feature type="region of interest" description="Disordered" evidence="1">
    <location>
        <begin position="169"/>
        <end position="192"/>
    </location>
</feature>
<dbReference type="OrthoDB" id="448448at2759"/>
<evidence type="ECO:0000313" key="4">
    <source>
        <dbReference type="RefSeq" id="XP_018319267.1"/>
    </source>
</evidence>
<feature type="compositionally biased region" description="Basic residues" evidence="1">
    <location>
        <begin position="830"/>
        <end position="839"/>
    </location>
</feature>
<dbReference type="InterPro" id="IPR038718">
    <property type="entry name" value="SNF2-like_sf"/>
</dbReference>
<dbReference type="GeneID" id="108732803"/>
<feature type="region of interest" description="Disordered" evidence="1">
    <location>
        <begin position="778"/>
        <end position="932"/>
    </location>
</feature>
<keyword evidence="3" id="KW-1185">Reference proteome</keyword>
<feature type="compositionally biased region" description="Polar residues" evidence="1">
    <location>
        <begin position="1366"/>
        <end position="1389"/>
    </location>
</feature>
<dbReference type="KEGG" id="apln:108732803"/>
<feature type="region of interest" description="Disordered" evidence="1">
    <location>
        <begin position="1308"/>
        <end position="1389"/>
    </location>
</feature>
<feature type="region of interest" description="Disordered" evidence="1">
    <location>
        <begin position="1002"/>
        <end position="1022"/>
    </location>
</feature>
<accession>A0A1W4WFM9</accession>
<organism evidence="3 4">
    <name type="scientific">Agrilus planipennis</name>
    <name type="common">Emerald ash borer</name>
    <name type="synonym">Agrilus marcopoli</name>
    <dbReference type="NCBI Taxonomy" id="224129"/>
    <lineage>
        <taxon>Eukaryota</taxon>
        <taxon>Metazoa</taxon>
        <taxon>Ecdysozoa</taxon>
        <taxon>Arthropoda</taxon>
        <taxon>Hexapoda</taxon>
        <taxon>Insecta</taxon>
        <taxon>Pterygota</taxon>
        <taxon>Neoptera</taxon>
        <taxon>Endopterygota</taxon>
        <taxon>Coleoptera</taxon>
        <taxon>Polyphaga</taxon>
        <taxon>Elateriformia</taxon>
        <taxon>Buprestoidea</taxon>
        <taxon>Buprestidae</taxon>
        <taxon>Agrilinae</taxon>
        <taxon>Agrilus</taxon>
    </lineage>
</organism>
<evidence type="ECO:0000256" key="1">
    <source>
        <dbReference type="SAM" id="MobiDB-lite"/>
    </source>
</evidence>
<reference evidence="4" key="1">
    <citation type="submission" date="2025-08" db="UniProtKB">
        <authorList>
            <consortium name="RefSeq"/>
        </authorList>
    </citation>
    <scope>IDENTIFICATION</scope>
    <source>
        <tissue evidence="4">Entire body</tissue>
    </source>
</reference>
<dbReference type="PROSITE" id="PS51192">
    <property type="entry name" value="HELICASE_ATP_BIND_1"/>
    <property type="match status" value="1"/>
</dbReference>
<dbReference type="Pfam" id="PF00176">
    <property type="entry name" value="SNF2-rel_dom"/>
    <property type="match status" value="1"/>
</dbReference>
<feature type="compositionally biased region" description="Basic residues" evidence="1">
    <location>
        <begin position="912"/>
        <end position="927"/>
    </location>
</feature>
<dbReference type="Gene3D" id="3.40.50.10810">
    <property type="entry name" value="Tandem AAA-ATPase domain"/>
    <property type="match status" value="1"/>
</dbReference>
<dbReference type="RefSeq" id="XP_018319267.1">
    <property type="nucleotide sequence ID" value="XM_018463765.1"/>
</dbReference>
<sequence length="1408" mass="159070">MELVCKMDTRPSGSHSRKIWVIQKTDAIIEKELQLKFLKESFPGVNPMALHDALCEVNFNADKAAQLLMGISKKVSEILPFTQWKNELTSIISSGNKCVETPLPGVINKRSSNSNTTNDTKRAKLETLFTEKKSTRLTPGEVKKPLVSQKRVTAHMTLNFIPKHENRDSLNPRIDYVDESSSSETKLSRNEPLVKPEENFKQLRSGRPIESNIMDFIIKKRSKKLSEKKGKSIPSTDMTSSDSTSPFSIVNSPMCYLQEQTVSSSDFNPYDGSDLENDRNILLNIFQTAGFNDLNFITSFSKRAVDAIIECRPYKSWMDLIQKFENNKFLDIDVLNTTRQLLDIYRNLKNLILKLEEISKTIKNEIVLETIKHQPSLVSPFVRLMEHQMLGLNWLVSMKEQRINGILVDEDQFSTSVQVISFLAYLKEVKATKVGIPHLVVVPSWKQDDWRSDFRRISPELKVFFYHGSKEERRQYRNEWYKGELSKYDVILATQGTFISTPEEIKMFRIMQLHCVIFDDTPTLKDINNVFNEHVMKIKASQKLLLLSKPPQNNILEVLSLLKFVFPIDFDISLEDLATFINNKYIVQKSNLSSFHLEIIQHAAIVLKIVLFQRLKKDVQSSPIKNDMNKDHVLPTNINDQIESIIKEIQRLELPIKLAFNQLTTSPRVFVKKINLLDEMTRIKESGLRRDSRVAARGGGRGYRGRRGLGRWHRARGRSYAWRHDDTDSSSAEWSRRSSTESLITSTDFDNLTDEISNPHMGSTKGVRNVARRGRTWSCAVGTSDSPRQAPSLRNVARRGRKLGGKSQLFEIPVDGDENDKETSTARSPNGKRRGRGRSKLQGTDHTAFQTTSTATKKILEVNPRVIQTTRTENDVEESESDDTFTDSDFKESDLVTSTSTDTDDSWNQNRGRSRKKLRNSKRKKNNTRAIAERRLKSAGHDLENMLNDIWNKKNKSQDACEEDITEVSKCLVKIEFEDDGITIKEEPLEKEIKVEVGEDSNTKPFIKLSPSKQQTPPSPQEDPLFIEEEERDQITEGANIFSNDIILKANDIAKDNNQNTTAPCLVNKFTEQSKKELRKSSSCVNLTSDIIVVSDDSEVEEQLNKKISFNEVLAGIDEQGTNDNSKNIKEESNKVSASKGSVIIGYDKSDKRDDFTVDISSDTDSVDDSVKEINKPLKLDDIMMIILGNERPAPTNITHLINAQLNHIEIIQEKPPEKDVSGNPHSSEQESTKVSSFLNEPKSKSSSSTVNSDTANDNDLLKQLADVEENNIEIVSLPAERNLSSTNRETASSSNNIIAQSAKMLSLETPESTCLKTGSLPSGLDSRKEKHSSSPKNDSGPTKASLLGDQSPKISDNPILKHSDTNNAESSDKFQSSGTPETDKSTSANILYDMLAKKTLPKCFNKI</sequence>
<dbReference type="GO" id="GO:0005524">
    <property type="term" value="F:ATP binding"/>
    <property type="evidence" value="ECO:0007669"/>
    <property type="project" value="InterPro"/>
</dbReference>
<evidence type="ECO:0000259" key="2">
    <source>
        <dbReference type="PROSITE" id="PS51192"/>
    </source>
</evidence>